<keyword evidence="2" id="KW-0813">Transport</keyword>
<dbReference type="EMBL" id="JBBXMP010000069">
    <property type="protein sequence ID" value="KAL0064009.1"/>
    <property type="molecule type" value="Genomic_DNA"/>
</dbReference>
<protein>
    <recommendedName>
        <fullName evidence="10">Major facilitator superfamily (MFS) profile domain-containing protein</fullName>
    </recommendedName>
</protein>
<keyword evidence="4 7" id="KW-1133">Transmembrane helix</keyword>
<dbReference type="PANTHER" id="PTHR23504:SF15">
    <property type="entry name" value="MAJOR FACILITATOR SUPERFAMILY (MFS) PROFILE DOMAIN-CONTAINING PROTEIN"/>
    <property type="match status" value="1"/>
</dbReference>
<feature type="transmembrane region" description="Helical" evidence="7">
    <location>
        <begin position="55"/>
        <end position="79"/>
    </location>
</feature>
<evidence type="ECO:0000313" key="8">
    <source>
        <dbReference type="EMBL" id="KAL0064009.1"/>
    </source>
</evidence>
<comment type="subcellular location">
    <subcellularLocation>
        <location evidence="1">Membrane</location>
        <topology evidence="1">Multi-pass membrane protein</topology>
    </subcellularLocation>
</comment>
<feature type="region of interest" description="Disordered" evidence="6">
    <location>
        <begin position="87"/>
        <end position="126"/>
    </location>
</feature>
<comment type="caution">
    <text evidence="8">The sequence shown here is derived from an EMBL/GenBank/DDBJ whole genome shotgun (WGS) entry which is preliminary data.</text>
</comment>
<feature type="compositionally biased region" description="Low complexity" evidence="6">
    <location>
        <begin position="115"/>
        <end position="126"/>
    </location>
</feature>
<evidence type="ECO:0000256" key="4">
    <source>
        <dbReference type="ARBA" id="ARBA00022989"/>
    </source>
</evidence>
<proteinExistence type="predicted"/>
<organism evidence="8 9">
    <name type="scientific">Marasmius tenuissimus</name>
    <dbReference type="NCBI Taxonomy" id="585030"/>
    <lineage>
        <taxon>Eukaryota</taxon>
        <taxon>Fungi</taxon>
        <taxon>Dikarya</taxon>
        <taxon>Basidiomycota</taxon>
        <taxon>Agaricomycotina</taxon>
        <taxon>Agaricomycetes</taxon>
        <taxon>Agaricomycetidae</taxon>
        <taxon>Agaricales</taxon>
        <taxon>Marasmiineae</taxon>
        <taxon>Marasmiaceae</taxon>
        <taxon>Marasmius</taxon>
    </lineage>
</organism>
<keyword evidence="5 7" id="KW-0472">Membrane</keyword>
<keyword evidence="3 7" id="KW-0812">Transmembrane</keyword>
<feature type="transmembrane region" description="Helical" evidence="7">
    <location>
        <begin position="174"/>
        <end position="194"/>
    </location>
</feature>
<dbReference type="Pfam" id="PF07690">
    <property type="entry name" value="MFS_1"/>
    <property type="match status" value="1"/>
</dbReference>
<dbReference type="Proteomes" id="UP001437256">
    <property type="component" value="Unassembled WGS sequence"/>
</dbReference>
<feature type="transmembrane region" description="Helical" evidence="7">
    <location>
        <begin position="234"/>
        <end position="251"/>
    </location>
</feature>
<evidence type="ECO:0000256" key="6">
    <source>
        <dbReference type="SAM" id="MobiDB-lite"/>
    </source>
</evidence>
<evidence type="ECO:0000256" key="7">
    <source>
        <dbReference type="SAM" id="Phobius"/>
    </source>
</evidence>
<evidence type="ECO:0008006" key="10">
    <source>
        <dbReference type="Google" id="ProtNLM"/>
    </source>
</evidence>
<dbReference type="PANTHER" id="PTHR23504">
    <property type="entry name" value="MAJOR FACILITATOR SUPERFAMILY DOMAIN-CONTAINING PROTEIN 10"/>
    <property type="match status" value="1"/>
</dbReference>
<dbReference type="InterPro" id="IPR011701">
    <property type="entry name" value="MFS"/>
</dbReference>
<dbReference type="InterPro" id="IPR036259">
    <property type="entry name" value="MFS_trans_sf"/>
</dbReference>
<accession>A0ABR2ZS64</accession>
<evidence type="ECO:0000256" key="3">
    <source>
        <dbReference type="ARBA" id="ARBA00022692"/>
    </source>
</evidence>
<evidence type="ECO:0000313" key="9">
    <source>
        <dbReference type="Proteomes" id="UP001437256"/>
    </source>
</evidence>
<reference evidence="8 9" key="1">
    <citation type="submission" date="2024-05" db="EMBL/GenBank/DDBJ databases">
        <title>A draft genome resource for the thread blight pathogen Marasmius tenuissimus strain MS-2.</title>
        <authorList>
            <person name="Yulfo-Soto G.E."/>
            <person name="Baruah I.K."/>
            <person name="Amoako-Attah I."/>
            <person name="Bukari Y."/>
            <person name="Meinhardt L.W."/>
            <person name="Bailey B.A."/>
            <person name="Cohen S.P."/>
        </authorList>
    </citation>
    <scope>NUCLEOTIDE SEQUENCE [LARGE SCALE GENOMIC DNA]</scope>
    <source>
        <strain evidence="8 9">MS-2</strain>
    </source>
</reference>
<evidence type="ECO:0000256" key="5">
    <source>
        <dbReference type="ARBA" id="ARBA00023136"/>
    </source>
</evidence>
<evidence type="ECO:0000256" key="1">
    <source>
        <dbReference type="ARBA" id="ARBA00004141"/>
    </source>
</evidence>
<dbReference type="SUPFAM" id="SSF103473">
    <property type="entry name" value="MFS general substrate transporter"/>
    <property type="match status" value="1"/>
</dbReference>
<feature type="transmembrane region" description="Helical" evidence="7">
    <location>
        <begin position="206"/>
        <end position="228"/>
    </location>
</feature>
<keyword evidence="9" id="KW-1185">Reference proteome</keyword>
<sequence>MAELTDSTNMADAFMLIPIMWAFGVTVGPAMGGLLADPATVWPDVFGKVQLFIDYPFFLPCLVAGLYAFLTFIIPLFGLRETHPTLGRTEKPVQNETDPLLSSHDETRYDGTRQATTPTNSTPATPPSTLNPTLIVVLINYALLTFTDMSYSVIIPLLYSTSNSLGGLGFSTQLIGSILGAYSFTNAFIQIGFFKPLLKRVGPRRMFQISYASLIVPFSMFMCEQMLVSKYGRVTAGVWVAIAFQFTFATLQNTAYSECPSRILVDPF</sequence>
<name>A0ABR2ZS64_9AGAR</name>
<dbReference type="Gene3D" id="1.20.1250.20">
    <property type="entry name" value="MFS general substrate transporter like domains"/>
    <property type="match status" value="1"/>
</dbReference>
<feature type="transmembrane region" description="Helical" evidence="7">
    <location>
        <begin position="12"/>
        <end position="35"/>
    </location>
</feature>
<evidence type="ECO:0000256" key="2">
    <source>
        <dbReference type="ARBA" id="ARBA00022448"/>
    </source>
</evidence>
<feature type="transmembrane region" description="Helical" evidence="7">
    <location>
        <begin position="134"/>
        <end position="154"/>
    </location>
</feature>
<gene>
    <name evidence="8" type="ORF">AAF712_009077</name>
</gene>